<feature type="transmembrane region" description="Helical" evidence="8">
    <location>
        <begin position="511"/>
        <end position="531"/>
    </location>
</feature>
<comment type="caution">
    <text evidence="9">The sequence shown here is derived from an EMBL/GenBank/DDBJ whole genome shotgun (WGS) entry which is preliminary data.</text>
</comment>
<dbReference type="Proteomes" id="UP000003688">
    <property type="component" value="Unassembled WGS sequence"/>
</dbReference>
<feature type="transmembrane region" description="Helical" evidence="8">
    <location>
        <begin position="970"/>
        <end position="996"/>
    </location>
</feature>
<dbReference type="InterPro" id="IPR027463">
    <property type="entry name" value="AcrB_DN_DC_subdom"/>
</dbReference>
<dbReference type="STRING" id="320771.Cflav_PD0659"/>
<dbReference type="SUPFAM" id="SSF82714">
    <property type="entry name" value="Multidrug efflux transporter AcrB TolC docking domain, DN and DC subdomains"/>
    <property type="match status" value="2"/>
</dbReference>
<dbReference type="FunFam" id="1.20.1640.10:FF:000001">
    <property type="entry name" value="Efflux pump membrane transporter"/>
    <property type="match status" value="1"/>
</dbReference>
<sequence>MVGVVLMGLLGYVLLPISALPAVDFPTIQVTAQYPGASPEVMASSVTTPLERQFGQISGLSQMTSISAFGNSSITLQFGLDRDIDAAAQDVQAAINAANGYLPKTMPNPPTYSKVNPADTPIITLEISSDTLPLEKVNDLADTVLAQKLSQVAGVGLVTIEGNQKPAVRVRVNPAAITGLGISMEDIRTALVQNNVNAPKGSFDGARQAYAIGANDQIFSAEEYKNVIVAYKNGSPVRLGDIGQVIDNVENVRLAGWVDNRPAVILDIQRQPGANIIETADRVKALLPRLRASIPPTVKVDILTDRTTTIRASIADVQFTLLLTVGLVVAVIFVFLRKFWATVIPSVALPLAIIGTFGVMKLIGFTLDNLSLMALTIATGFVVDDAIVMIENIVRFIEMGEPPMEAALKGARQIGFTVISLSVSLIAVFIPLLFMTGIVGRLFREFAITLSISVVVSAIVSLTLTPMMCARLLKPESQEKHGRFYNATERMFQGMLNWYESGLKWVMRHQFFTLLVAIATLVATIWLYVIVPKGLLPQQDTGLITGVTDAAQSISFKAMVAKQREVADIVARDPDVVSVASFVGGGSVNATVNSGRLYINLKPRDERKAGANEVISRLREATKDIQGISLFMQSVQDVQIDSRVSRTQYQYTLEDADEAELGEWAPKLLEKLRDLPELADVASDQQTGGLQASINVDRNKASRYNIIPQAIDDTLYDAFGQRQVSTIFTQLTQYRVVLEAEPGFQLTPASLEKIYVKSTTGQMVPLSAFAQVQTRTAPLAITHEGQFPAVTLSFNLSPGGSLGAAVKAIQQAEKDIGLPETVVPTFSGSAAEFRSSLKSEPFLILAAVVVIYIVLGVLYESYIHPITILSTLPSAGVGALLALLIFGMDLSLIALIGIILLIGIVKKNAIMMIDFALEAERDEKLPPEESIYKACLLRFRPIMMTTMAALLGALPLALGNGTGSELRKPMGIAIVGGLLVSQFLTLYTTPVIYLYLDRFGARVQRWRARHGVPSGEEALAAGGLKPVAVGGSNPEKQ</sequence>
<dbReference type="SUPFAM" id="SSF82866">
    <property type="entry name" value="Multidrug efflux transporter AcrB transmembrane domain"/>
    <property type="match status" value="2"/>
</dbReference>
<feature type="transmembrane region" description="Helical" evidence="8">
    <location>
        <begin position="842"/>
        <end position="859"/>
    </location>
</feature>
<dbReference type="AlphaFoldDB" id="B9XRG3"/>
<feature type="transmembrane region" description="Helical" evidence="8">
    <location>
        <begin position="343"/>
        <end position="364"/>
    </location>
</feature>
<feature type="transmembrane region" description="Helical" evidence="8">
    <location>
        <begin position="446"/>
        <end position="473"/>
    </location>
</feature>
<protein>
    <submittedName>
        <fullName evidence="9">Acriflavin resistance protein</fullName>
    </submittedName>
</protein>
<name>B9XRG3_PEDPL</name>
<dbReference type="GO" id="GO:0042910">
    <property type="term" value="F:xenobiotic transmembrane transporter activity"/>
    <property type="evidence" value="ECO:0007669"/>
    <property type="project" value="TreeGrafter"/>
</dbReference>
<dbReference type="FunFam" id="3.30.70.1430:FF:000001">
    <property type="entry name" value="Efflux pump membrane transporter"/>
    <property type="match status" value="1"/>
</dbReference>
<dbReference type="Gene3D" id="3.30.70.1430">
    <property type="entry name" value="Multidrug efflux transporter AcrB pore domain"/>
    <property type="match status" value="2"/>
</dbReference>
<dbReference type="InterPro" id="IPR001036">
    <property type="entry name" value="Acrflvin-R"/>
</dbReference>
<keyword evidence="4" id="KW-0997">Cell inner membrane</keyword>
<dbReference type="GO" id="GO:0005886">
    <property type="term" value="C:plasma membrane"/>
    <property type="evidence" value="ECO:0007669"/>
    <property type="project" value="UniProtKB-SubCell"/>
</dbReference>
<feature type="transmembrane region" description="Helical" evidence="8">
    <location>
        <begin position="939"/>
        <end position="958"/>
    </location>
</feature>
<keyword evidence="7 8" id="KW-0472">Membrane</keyword>
<feature type="transmembrane region" description="Helical" evidence="8">
    <location>
        <begin position="317"/>
        <end position="336"/>
    </location>
</feature>
<dbReference type="SUPFAM" id="SSF82693">
    <property type="entry name" value="Multidrug efflux transporter AcrB pore domain, PN1, PN2, PC1 and PC2 subdomains"/>
    <property type="match status" value="3"/>
</dbReference>
<feature type="transmembrane region" description="Helical" evidence="8">
    <location>
        <begin position="879"/>
        <end position="905"/>
    </location>
</feature>
<dbReference type="Gene3D" id="3.30.70.1320">
    <property type="entry name" value="Multidrug efflux transporter AcrB pore domain like"/>
    <property type="match status" value="1"/>
</dbReference>
<dbReference type="PRINTS" id="PR00702">
    <property type="entry name" value="ACRIFLAVINRP"/>
</dbReference>
<evidence type="ECO:0000256" key="1">
    <source>
        <dbReference type="ARBA" id="ARBA00004429"/>
    </source>
</evidence>
<dbReference type="NCBIfam" id="NF033617">
    <property type="entry name" value="RND_permease_2"/>
    <property type="match status" value="1"/>
</dbReference>
<dbReference type="Gene3D" id="3.30.2090.10">
    <property type="entry name" value="Multidrug efflux transporter AcrB TolC docking domain, DN and DC subdomains"/>
    <property type="match status" value="2"/>
</dbReference>
<reference evidence="9 10" key="1">
    <citation type="journal article" date="2011" name="J. Bacteriol.">
        <title>Genome sequence of 'Pedosphaera parvula' Ellin514, an aerobic Verrucomicrobial isolate from pasture soil.</title>
        <authorList>
            <person name="Kant R."/>
            <person name="van Passel M.W."/>
            <person name="Sangwan P."/>
            <person name="Palva A."/>
            <person name="Lucas S."/>
            <person name="Copeland A."/>
            <person name="Lapidus A."/>
            <person name="Glavina Del Rio T."/>
            <person name="Dalin E."/>
            <person name="Tice H."/>
            <person name="Bruce D."/>
            <person name="Goodwin L."/>
            <person name="Pitluck S."/>
            <person name="Chertkov O."/>
            <person name="Larimer F.W."/>
            <person name="Land M.L."/>
            <person name="Hauser L."/>
            <person name="Brettin T.S."/>
            <person name="Detter J.C."/>
            <person name="Han S."/>
            <person name="de Vos W.M."/>
            <person name="Janssen P.H."/>
            <person name="Smidt H."/>
        </authorList>
    </citation>
    <scope>NUCLEOTIDE SEQUENCE [LARGE SCALE GENOMIC DNA]</scope>
    <source>
        <strain evidence="9 10">Ellin514</strain>
    </source>
</reference>
<organism evidence="9 10">
    <name type="scientific">Pedosphaera parvula (strain Ellin514)</name>
    <dbReference type="NCBI Taxonomy" id="320771"/>
    <lineage>
        <taxon>Bacteria</taxon>
        <taxon>Pseudomonadati</taxon>
        <taxon>Verrucomicrobiota</taxon>
        <taxon>Pedosphaerae</taxon>
        <taxon>Pedosphaerales</taxon>
        <taxon>Pedosphaeraceae</taxon>
        <taxon>Pedosphaera</taxon>
    </lineage>
</organism>
<evidence type="ECO:0000256" key="2">
    <source>
        <dbReference type="ARBA" id="ARBA00022448"/>
    </source>
</evidence>
<gene>
    <name evidence="9" type="ORF">Cflav_PD0659</name>
</gene>
<evidence type="ECO:0000256" key="6">
    <source>
        <dbReference type="ARBA" id="ARBA00022989"/>
    </source>
</evidence>
<evidence type="ECO:0000256" key="3">
    <source>
        <dbReference type="ARBA" id="ARBA00022475"/>
    </source>
</evidence>
<keyword evidence="5 8" id="KW-0812">Transmembrane</keyword>
<keyword evidence="6 8" id="KW-1133">Transmembrane helix</keyword>
<dbReference type="Gene3D" id="3.30.70.1440">
    <property type="entry name" value="Multidrug efflux transporter AcrB pore domain"/>
    <property type="match status" value="1"/>
</dbReference>
<comment type="subcellular location">
    <subcellularLocation>
        <location evidence="1">Cell inner membrane</location>
        <topology evidence="1">Multi-pass membrane protein</topology>
    </subcellularLocation>
</comment>
<keyword evidence="3" id="KW-1003">Cell membrane</keyword>
<evidence type="ECO:0000256" key="7">
    <source>
        <dbReference type="ARBA" id="ARBA00023136"/>
    </source>
</evidence>
<dbReference type="PANTHER" id="PTHR32063">
    <property type="match status" value="1"/>
</dbReference>
<proteinExistence type="predicted"/>
<dbReference type="EMBL" id="ABOX02000063">
    <property type="protein sequence ID" value="EEF57568.1"/>
    <property type="molecule type" value="Genomic_DNA"/>
</dbReference>
<accession>B9XRG3</accession>
<evidence type="ECO:0000256" key="4">
    <source>
        <dbReference type="ARBA" id="ARBA00022519"/>
    </source>
</evidence>
<keyword evidence="10" id="KW-1185">Reference proteome</keyword>
<evidence type="ECO:0000313" key="10">
    <source>
        <dbReference type="Proteomes" id="UP000003688"/>
    </source>
</evidence>
<dbReference type="Gene3D" id="1.20.1640.10">
    <property type="entry name" value="Multidrug efflux transporter AcrB transmembrane domain"/>
    <property type="match status" value="2"/>
</dbReference>
<keyword evidence="2" id="KW-0813">Transport</keyword>
<feature type="transmembrane region" description="Helical" evidence="8">
    <location>
        <begin position="414"/>
        <end position="434"/>
    </location>
</feature>
<evidence type="ECO:0000256" key="8">
    <source>
        <dbReference type="SAM" id="Phobius"/>
    </source>
</evidence>
<dbReference type="PANTHER" id="PTHR32063:SF78">
    <property type="entry name" value="ACRB_ACRD_ACRF FAMILY PROTEIN"/>
    <property type="match status" value="1"/>
</dbReference>
<dbReference type="Pfam" id="PF00873">
    <property type="entry name" value="ACR_tran"/>
    <property type="match status" value="1"/>
</dbReference>
<evidence type="ECO:0000256" key="5">
    <source>
        <dbReference type="ARBA" id="ARBA00022692"/>
    </source>
</evidence>
<evidence type="ECO:0000313" key="9">
    <source>
        <dbReference type="EMBL" id="EEF57568.1"/>
    </source>
</evidence>